<feature type="transmembrane region" description="Helical" evidence="8">
    <location>
        <begin position="378"/>
        <end position="396"/>
    </location>
</feature>
<feature type="transmembrane region" description="Helical" evidence="8">
    <location>
        <begin position="280"/>
        <end position="302"/>
    </location>
</feature>
<feature type="transmembrane region" description="Helical" evidence="8">
    <location>
        <begin position="111"/>
        <end position="131"/>
    </location>
</feature>
<feature type="domain" description="NADH:quinone oxidoreductase/Mrp antiporter transmembrane" evidence="9">
    <location>
        <begin position="132"/>
        <end position="426"/>
    </location>
</feature>
<feature type="transmembrane region" description="Helical" evidence="8">
    <location>
        <begin position="336"/>
        <end position="358"/>
    </location>
</feature>
<evidence type="ECO:0000256" key="4">
    <source>
        <dbReference type="ARBA" id="ARBA00022692"/>
    </source>
</evidence>
<dbReference type="OrthoDB" id="9807568at2"/>
<comment type="subcellular location">
    <subcellularLocation>
        <location evidence="1">Cell membrane</location>
        <topology evidence="1">Multi-pass membrane protein</topology>
    </subcellularLocation>
    <subcellularLocation>
        <location evidence="7">Membrane</location>
        <topology evidence="7">Multi-pass membrane protein</topology>
    </subcellularLocation>
</comment>
<evidence type="ECO:0000313" key="10">
    <source>
        <dbReference type="EMBL" id="SCZ77614.1"/>
    </source>
</evidence>
<keyword evidence="5 8" id="KW-1133">Transmembrane helix</keyword>
<dbReference type="GO" id="GO:0005886">
    <property type="term" value="C:plasma membrane"/>
    <property type="evidence" value="ECO:0007669"/>
    <property type="project" value="UniProtKB-SubCell"/>
</dbReference>
<evidence type="ECO:0000256" key="5">
    <source>
        <dbReference type="ARBA" id="ARBA00022989"/>
    </source>
</evidence>
<evidence type="ECO:0000256" key="3">
    <source>
        <dbReference type="ARBA" id="ARBA00022475"/>
    </source>
</evidence>
<evidence type="ECO:0000313" key="11">
    <source>
        <dbReference type="Proteomes" id="UP000199208"/>
    </source>
</evidence>
<comment type="similarity">
    <text evidence="2">Belongs to the CPA3 antiporters (TC 2.A.63) subunit D family.</text>
</comment>
<dbReference type="PRINTS" id="PR01434">
    <property type="entry name" value="NADHDHGNASE5"/>
</dbReference>
<feature type="transmembrane region" description="Helical" evidence="8">
    <location>
        <begin position="137"/>
        <end position="155"/>
    </location>
</feature>
<feature type="transmembrane region" description="Helical" evidence="8">
    <location>
        <begin position="461"/>
        <end position="482"/>
    </location>
</feature>
<keyword evidence="4 7" id="KW-0812">Transmembrane</keyword>
<dbReference type="InterPro" id="IPR050586">
    <property type="entry name" value="CPA3_Na-H_Antiporter_D"/>
</dbReference>
<keyword evidence="6 8" id="KW-0472">Membrane</keyword>
<feature type="transmembrane region" description="Helical" evidence="8">
    <location>
        <begin position="36"/>
        <end position="56"/>
    </location>
</feature>
<feature type="transmembrane region" description="Helical" evidence="8">
    <location>
        <begin position="309"/>
        <end position="330"/>
    </location>
</feature>
<evidence type="ECO:0000256" key="1">
    <source>
        <dbReference type="ARBA" id="ARBA00004651"/>
    </source>
</evidence>
<dbReference type="AlphaFoldDB" id="A0A1G5RU47"/>
<feature type="transmembrane region" description="Helical" evidence="8">
    <location>
        <begin position="76"/>
        <end position="99"/>
    </location>
</feature>
<name>A0A1G5RU47_9FIRM</name>
<dbReference type="RefSeq" id="WP_092589618.1">
    <property type="nucleotide sequence ID" value="NZ_FMWL01000003.1"/>
</dbReference>
<feature type="transmembrane region" description="Helical" evidence="8">
    <location>
        <begin position="416"/>
        <end position="441"/>
    </location>
</feature>
<dbReference type="PANTHER" id="PTHR42703:SF1">
    <property type="entry name" value="NA(+)_H(+) ANTIPORTER SUBUNIT D1"/>
    <property type="match status" value="1"/>
</dbReference>
<dbReference type="EMBL" id="FMWL01000003">
    <property type="protein sequence ID" value="SCZ77614.1"/>
    <property type="molecule type" value="Genomic_DNA"/>
</dbReference>
<gene>
    <name evidence="10" type="ORF">SAMN03080599_00812</name>
</gene>
<proteinExistence type="inferred from homology"/>
<keyword evidence="11" id="KW-1185">Reference proteome</keyword>
<sequence>MQGLHLMSLLSILVLMITAFVMPVMKNRQLVTRISLATMGAVLLMLILVAVDVANVERYTATIGHYDAPFGITFDIGPIEAVVGILFAFVSSMVVWYASFGIHKEIKENRVKLFFTLIHLLLASLLGIVFTSDLFNSFVFIEVSTLAACGLIAIKDKPENIKATMKYLILSSLGSGLVLMGIAYLYSMTGHLNMRAIHETLQVSVVGNEKAILVSLTMFTIGLGIKAAMFPLHVWLPDAHASAPGPSSAILSGIVIKAPVVLLFKVLFMIYGQEILKDTVILNLILIFGATGMIMGSLFARVQTDLKRMVAYSSVAQMGYIFFGFGLGNAMGMAIAIYHILAHGLTKSCLFLSVSSFIEQTGFREIDKMRGIGREMPITLAIFSLGGLSMVGIPMLPGFVSKWNLALAAIERGQIFLLLIILASSLLNVSYYFPIIINGYFGNSNLEGKIYKSKMKPVKELVPLILLSVMMVLVGFGSGPILDWIASAIPSL</sequence>
<evidence type="ECO:0000256" key="2">
    <source>
        <dbReference type="ARBA" id="ARBA00005346"/>
    </source>
</evidence>
<feature type="transmembrane region" description="Helical" evidence="8">
    <location>
        <begin position="248"/>
        <end position="268"/>
    </location>
</feature>
<feature type="transmembrane region" description="Helical" evidence="8">
    <location>
        <begin position="6"/>
        <end position="24"/>
    </location>
</feature>
<evidence type="ECO:0000256" key="6">
    <source>
        <dbReference type="ARBA" id="ARBA00023136"/>
    </source>
</evidence>
<feature type="transmembrane region" description="Helical" evidence="8">
    <location>
        <begin position="167"/>
        <end position="186"/>
    </location>
</feature>
<protein>
    <submittedName>
        <fullName evidence="10">Multisubunit sodium/proton antiporter, MrpD subunit</fullName>
    </submittedName>
</protein>
<feature type="transmembrane region" description="Helical" evidence="8">
    <location>
        <begin position="211"/>
        <end position="236"/>
    </location>
</feature>
<dbReference type="PANTHER" id="PTHR42703">
    <property type="entry name" value="NADH DEHYDROGENASE"/>
    <property type="match status" value="1"/>
</dbReference>
<reference evidence="10 11" key="1">
    <citation type="submission" date="2016-10" db="EMBL/GenBank/DDBJ databases">
        <authorList>
            <person name="de Groot N.N."/>
        </authorList>
    </citation>
    <scope>NUCLEOTIDE SEQUENCE [LARGE SCALE GENOMIC DNA]</scope>
    <source>
        <strain evidence="10 11">DSM 2784</strain>
    </source>
</reference>
<evidence type="ECO:0000256" key="7">
    <source>
        <dbReference type="RuleBase" id="RU000320"/>
    </source>
</evidence>
<evidence type="ECO:0000256" key="8">
    <source>
        <dbReference type="SAM" id="Phobius"/>
    </source>
</evidence>
<keyword evidence="3" id="KW-1003">Cell membrane</keyword>
<dbReference type="InterPro" id="IPR001750">
    <property type="entry name" value="ND/Mrp_TM"/>
</dbReference>
<evidence type="ECO:0000259" key="9">
    <source>
        <dbReference type="Pfam" id="PF00361"/>
    </source>
</evidence>
<organism evidence="10 11">
    <name type="scientific">Acidaminobacter hydrogenoformans DSM 2784</name>
    <dbReference type="NCBI Taxonomy" id="1120920"/>
    <lineage>
        <taxon>Bacteria</taxon>
        <taxon>Bacillati</taxon>
        <taxon>Bacillota</taxon>
        <taxon>Clostridia</taxon>
        <taxon>Peptostreptococcales</taxon>
        <taxon>Acidaminobacteraceae</taxon>
        <taxon>Acidaminobacter</taxon>
    </lineage>
</organism>
<dbReference type="Proteomes" id="UP000199208">
    <property type="component" value="Unassembled WGS sequence"/>
</dbReference>
<dbReference type="Pfam" id="PF00361">
    <property type="entry name" value="Proton_antipo_M"/>
    <property type="match status" value="1"/>
</dbReference>
<accession>A0A1G5RU47</accession>
<dbReference type="STRING" id="1120920.SAMN03080599_00812"/>